<dbReference type="Gene3D" id="3.30.700.10">
    <property type="entry name" value="Glycoprotein, Type 4 Pilin"/>
    <property type="match status" value="1"/>
</dbReference>
<keyword evidence="3" id="KW-1185">Reference proteome</keyword>
<evidence type="ECO:0000313" key="3">
    <source>
        <dbReference type="Proteomes" id="UP000199636"/>
    </source>
</evidence>
<feature type="transmembrane region" description="Helical" evidence="1">
    <location>
        <begin position="12"/>
        <end position="34"/>
    </location>
</feature>
<dbReference type="PROSITE" id="PS00409">
    <property type="entry name" value="PROKAR_NTER_METHYL"/>
    <property type="match status" value="1"/>
</dbReference>
<dbReference type="Pfam" id="PF16732">
    <property type="entry name" value="ComP_DUS"/>
    <property type="match status" value="1"/>
</dbReference>
<keyword evidence="1" id="KW-1133">Transmembrane helix</keyword>
<organism evidence="2 3">
    <name type="scientific">Pseudomonas panipatensis</name>
    <dbReference type="NCBI Taxonomy" id="428992"/>
    <lineage>
        <taxon>Bacteria</taxon>
        <taxon>Pseudomonadati</taxon>
        <taxon>Pseudomonadota</taxon>
        <taxon>Gammaproteobacteria</taxon>
        <taxon>Pseudomonadales</taxon>
        <taxon>Pseudomonadaceae</taxon>
        <taxon>Pseudomonas</taxon>
    </lineage>
</organism>
<dbReference type="InterPro" id="IPR012902">
    <property type="entry name" value="N_methyl_site"/>
</dbReference>
<evidence type="ECO:0000256" key="1">
    <source>
        <dbReference type="SAM" id="Phobius"/>
    </source>
</evidence>
<dbReference type="InterPro" id="IPR045584">
    <property type="entry name" value="Pilin-like"/>
</dbReference>
<proteinExistence type="predicted"/>
<dbReference type="SUPFAM" id="SSF54523">
    <property type="entry name" value="Pili subunits"/>
    <property type="match status" value="1"/>
</dbReference>
<sequence length="137" mass="14911">MNRAPRRHGGFSLLEMLIVLVIVGIFASIAYPAYQHYVQRASRAEGQAMLYETAARQERHFAQNHRYVVGNDELARLGLSGVSATGKYRLTIRPGSAGDGGFLLTATPQRPDPRCGDLTLNALGERGPGGAVAECWR</sequence>
<dbReference type="STRING" id="428992.SAMN05216272_10595"/>
<dbReference type="OrthoDB" id="5296638at2"/>
<dbReference type="GO" id="GO:0043683">
    <property type="term" value="P:type IV pilus assembly"/>
    <property type="evidence" value="ECO:0007669"/>
    <property type="project" value="InterPro"/>
</dbReference>
<dbReference type="RefSeq" id="WP_090263008.1">
    <property type="nucleotide sequence ID" value="NZ_FNDS01000005.1"/>
</dbReference>
<evidence type="ECO:0000313" key="2">
    <source>
        <dbReference type="EMBL" id="SDI03281.1"/>
    </source>
</evidence>
<dbReference type="Proteomes" id="UP000199636">
    <property type="component" value="Unassembled WGS sequence"/>
</dbReference>
<keyword evidence="1" id="KW-0472">Membrane</keyword>
<dbReference type="Pfam" id="PF07963">
    <property type="entry name" value="N_methyl"/>
    <property type="match status" value="1"/>
</dbReference>
<name>A0A1G8H9V7_9PSED</name>
<keyword evidence="1" id="KW-0812">Transmembrane</keyword>
<dbReference type="InterPro" id="IPR031982">
    <property type="entry name" value="PilE-like"/>
</dbReference>
<reference evidence="3" key="1">
    <citation type="submission" date="2016-10" db="EMBL/GenBank/DDBJ databases">
        <authorList>
            <person name="Varghese N."/>
            <person name="Submissions S."/>
        </authorList>
    </citation>
    <scope>NUCLEOTIDE SEQUENCE [LARGE SCALE GENOMIC DNA]</scope>
    <source>
        <strain evidence="3">CCM 7469</strain>
    </source>
</reference>
<gene>
    <name evidence="2" type="ORF">SAMN05216272_10595</name>
</gene>
<dbReference type="NCBIfam" id="TIGR02532">
    <property type="entry name" value="IV_pilin_GFxxxE"/>
    <property type="match status" value="1"/>
</dbReference>
<protein>
    <submittedName>
        <fullName evidence="2">Type IV pilus assembly protein PilE</fullName>
    </submittedName>
</protein>
<accession>A0A1G8H9V7</accession>
<dbReference type="AlphaFoldDB" id="A0A1G8H9V7"/>
<dbReference type="EMBL" id="FNDS01000005">
    <property type="protein sequence ID" value="SDI03281.1"/>
    <property type="molecule type" value="Genomic_DNA"/>
</dbReference>